<dbReference type="GO" id="GO:0004222">
    <property type="term" value="F:metalloendopeptidase activity"/>
    <property type="evidence" value="ECO:0007669"/>
    <property type="project" value="InterPro"/>
</dbReference>
<dbReference type="OrthoDB" id="6475849at2759"/>
<dbReference type="PROSITE" id="PS51885">
    <property type="entry name" value="NEPRILYSIN"/>
    <property type="match status" value="1"/>
</dbReference>
<dbReference type="Proteomes" id="UP000288716">
    <property type="component" value="Unassembled WGS sequence"/>
</dbReference>
<dbReference type="InterPro" id="IPR000718">
    <property type="entry name" value="Peptidase_M13"/>
</dbReference>
<dbReference type="PANTHER" id="PTHR11733">
    <property type="entry name" value="ZINC METALLOPROTEASE FAMILY M13 NEPRILYSIN-RELATED"/>
    <property type="match status" value="1"/>
</dbReference>
<dbReference type="PANTHER" id="PTHR11733:SF224">
    <property type="entry name" value="NEPRILYSIN-2"/>
    <property type="match status" value="1"/>
</dbReference>
<gene>
    <name evidence="2" type="ORF">B4U80_01858</name>
</gene>
<dbReference type="GO" id="GO:0016485">
    <property type="term" value="P:protein processing"/>
    <property type="evidence" value="ECO:0007669"/>
    <property type="project" value="TreeGrafter"/>
</dbReference>
<organism evidence="2 3">
    <name type="scientific">Leptotrombidium deliense</name>
    <dbReference type="NCBI Taxonomy" id="299467"/>
    <lineage>
        <taxon>Eukaryota</taxon>
        <taxon>Metazoa</taxon>
        <taxon>Ecdysozoa</taxon>
        <taxon>Arthropoda</taxon>
        <taxon>Chelicerata</taxon>
        <taxon>Arachnida</taxon>
        <taxon>Acari</taxon>
        <taxon>Acariformes</taxon>
        <taxon>Trombidiformes</taxon>
        <taxon>Prostigmata</taxon>
        <taxon>Anystina</taxon>
        <taxon>Parasitengona</taxon>
        <taxon>Trombiculoidea</taxon>
        <taxon>Trombiculidae</taxon>
        <taxon>Leptotrombidium</taxon>
    </lineage>
</organism>
<dbReference type="InterPro" id="IPR024079">
    <property type="entry name" value="MetalloPept_cat_dom_sf"/>
</dbReference>
<proteinExistence type="predicted"/>
<dbReference type="EMBL" id="NCKV01004715">
    <property type="protein sequence ID" value="RWS24567.1"/>
    <property type="molecule type" value="Genomic_DNA"/>
</dbReference>
<accession>A0A443SAM7</accession>
<dbReference type="VEuPathDB" id="VectorBase:LDEU007473"/>
<name>A0A443SAM7_9ACAR</name>
<comment type="caution">
    <text evidence="2">The sequence shown here is derived from an EMBL/GenBank/DDBJ whole genome shotgun (WGS) entry which is preliminary data.</text>
</comment>
<dbReference type="SUPFAM" id="SSF55486">
    <property type="entry name" value="Metalloproteases ('zincins'), catalytic domain"/>
    <property type="match status" value="1"/>
</dbReference>
<dbReference type="Gene3D" id="3.40.390.10">
    <property type="entry name" value="Collagenase (Catalytic Domain)"/>
    <property type="match status" value="1"/>
</dbReference>
<evidence type="ECO:0000313" key="2">
    <source>
        <dbReference type="EMBL" id="RWS24567.1"/>
    </source>
</evidence>
<evidence type="ECO:0000259" key="1">
    <source>
        <dbReference type="Pfam" id="PF01431"/>
    </source>
</evidence>
<dbReference type="InterPro" id="IPR018497">
    <property type="entry name" value="Peptidase_M13_C"/>
</dbReference>
<sequence>MERQHGKESTLPGLGEYNQDQLFWIQLASIWCSRIRLEDLVQQIMTDPHSPLLFRVNGAFSNLLQFSKSFNCPLGSKMNPVNKCSIW</sequence>
<dbReference type="Pfam" id="PF01431">
    <property type="entry name" value="Peptidase_M13"/>
    <property type="match status" value="1"/>
</dbReference>
<keyword evidence="3" id="KW-1185">Reference proteome</keyword>
<dbReference type="AlphaFoldDB" id="A0A443SAM7"/>
<dbReference type="GO" id="GO:0005886">
    <property type="term" value="C:plasma membrane"/>
    <property type="evidence" value="ECO:0007669"/>
    <property type="project" value="TreeGrafter"/>
</dbReference>
<protein>
    <submittedName>
        <fullName evidence="2">Neprilysin-11-like protein</fullName>
    </submittedName>
</protein>
<feature type="domain" description="Peptidase M13 C-terminal" evidence="1">
    <location>
        <begin position="3"/>
        <end position="86"/>
    </location>
</feature>
<evidence type="ECO:0000313" key="3">
    <source>
        <dbReference type="Proteomes" id="UP000288716"/>
    </source>
</evidence>
<reference evidence="2 3" key="1">
    <citation type="journal article" date="2018" name="Gigascience">
        <title>Genomes of trombidid mites reveal novel predicted allergens and laterally-transferred genes associated with secondary metabolism.</title>
        <authorList>
            <person name="Dong X."/>
            <person name="Chaisiri K."/>
            <person name="Xia D."/>
            <person name="Armstrong S.D."/>
            <person name="Fang Y."/>
            <person name="Donnelly M.J."/>
            <person name="Kadowaki T."/>
            <person name="McGarry J.W."/>
            <person name="Darby A.C."/>
            <person name="Makepeace B.L."/>
        </authorList>
    </citation>
    <scope>NUCLEOTIDE SEQUENCE [LARGE SCALE GENOMIC DNA]</scope>
    <source>
        <strain evidence="2">UoL-UT</strain>
    </source>
</reference>